<protein>
    <submittedName>
        <fullName evidence="1">Uncharacterized protein</fullName>
    </submittedName>
</protein>
<comment type="caution">
    <text evidence="1">The sequence shown here is derived from an EMBL/GenBank/DDBJ whole genome shotgun (WGS) entry which is preliminary data.</text>
</comment>
<proteinExistence type="predicted"/>
<dbReference type="InterPro" id="IPR009562">
    <property type="entry name" value="DUF1178"/>
</dbReference>
<dbReference type="Pfam" id="PF06676">
    <property type="entry name" value="DUF1178"/>
    <property type="match status" value="1"/>
</dbReference>
<name>A0A0W8FQ84_9ZZZZ</name>
<reference evidence="1" key="1">
    <citation type="journal article" date="2015" name="Proc. Natl. Acad. Sci. U.S.A.">
        <title>Networks of energetic and metabolic interactions define dynamics in microbial communities.</title>
        <authorList>
            <person name="Embree M."/>
            <person name="Liu J.K."/>
            <person name="Al-Bassam M.M."/>
            <person name="Zengler K."/>
        </authorList>
    </citation>
    <scope>NUCLEOTIDE SEQUENCE</scope>
</reference>
<evidence type="ECO:0000313" key="1">
    <source>
        <dbReference type="EMBL" id="KUG23080.1"/>
    </source>
</evidence>
<dbReference type="EMBL" id="LNQE01000921">
    <property type="protein sequence ID" value="KUG23080.1"/>
    <property type="molecule type" value="Genomic_DNA"/>
</dbReference>
<accession>A0A0W8FQ84</accession>
<dbReference type="AlphaFoldDB" id="A0A0W8FQ84"/>
<sequence>MVPSSVAFIGKDLRTSEKITEKERSLSKALKMLNQYLDSNFEDVGNKFAETALKIHCGDEEKRNIKGTSTPQEEENLKEEGVQFYKISLPKMDS</sequence>
<organism evidence="1">
    <name type="scientific">hydrocarbon metagenome</name>
    <dbReference type="NCBI Taxonomy" id="938273"/>
    <lineage>
        <taxon>unclassified sequences</taxon>
        <taxon>metagenomes</taxon>
        <taxon>ecological metagenomes</taxon>
    </lineage>
</organism>
<gene>
    <name evidence="1" type="ORF">ASZ90_007112</name>
</gene>